<feature type="region of interest" description="Disordered" evidence="1">
    <location>
        <begin position="427"/>
        <end position="485"/>
    </location>
</feature>
<feature type="region of interest" description="Disordered" evidence="1">
    <location>
        <begin position="976"/>
        <end position="997"/>
    </location>
</feature>
<feature type="region of interest" description="Disordered" evidence="1">
    <location>
        <begin position="1339"/>
        <end position="1369"/>
    </location>
</feature>
<feature type="compositionally biased region" description="Polar residues" evidence="1">
    <location>
        <begin position="427"/>
        <end position="450"/>
    </location>
</feature>
<feature type="compositionally biased region" description="Polar residues" evidence="1">
    <location>
        <begin position="753"/>
        <end position="788"/>
    </location>
</feature>
<dbReference type="EMBL" id="CAJPEX010000434">
    <property type="protein sequence ID" value="CAG0915693.1"/>
    <property type="molecule type" value="Genomic_DNA"/>
</dbReference>
<feature type="region of interest" description="Disordered" evidence="1">
    <location>
        <begin position="348"/>
        <end position="384"/>
    </location>
</feature>
<feature type="compositionally biased region" description="Polar residues" evidence="1">
    <location>
        <begin position="1271"/>
        <end position="1281"/>
    </location>
</feature>
<feature type="region of interest" description="Disordered" evidence="1">
    <location>
        <begin position="745"/>
        <end position="814"/>
    </location>
</feature>
<feature type="region of interest" description="Disordered" evidence="1">
    <location>
        <begin position="1440"/>
        <end position="1460"/>
    </location>
</feature>
<feature type="compositionally biased region" description="Basic and acidic residues" evidence="1">
    <location>
        <begin position="1189"/>
        <end position="1205"/>
    </location>
</feature>
<feature type="compositionally biased region" description="Basic residues" evidence="1">
    <location>
        <begin position="1353"/>
        <end position="1368"/>
    </location>
</feature>
<feature type="region of interest" description="Disordered" evidence="1">
    <location>
        <begin position="1"/>
        <end position="40"/>
    </location>
</feature>
<feature type="region of interest" description="Disordered" evidence="1">
    <location>
        <begin position="587"/>
        <end position="624"/>
    </location>
</feature>
<name>A0A7R9BHP7_9CRUS</name>
<accession>A0A7R9BHP7</accession>
<feature type="compositionally biased region" description="Low complexity" evidence="1">
    <location>
        <begin position="8"/>
        <end position="27"/>
    </location>
</feature>
<evidence type="ECO:0000256" key="1">
    <source>
        <dbReference type="SAM" id="MobiDB-lite"/>
    </source>
</evidence>
<feature type="compositionally biased region" description="Basic and acidic residues" evidence="1">
    <location>
        <begin position="29"/>
        <end position="40"/>
    </location>
</feature>
<reference evidence="2" key="1">
    <citation type="submission" date="2020-11" db="EMBL/GenBank/DDBJ databases">
        <authorList>
            <person name="Tran Van P."/>
        </authorList>
    </citation>
    <scope>NUCLEOTIDE SEQUENCE</scope>
</reference>
<feature type="compositionally biased region" description="Basic residues" evidence="1">
    <location>
        <begin position="1440"/>
        <end position="1449"/>
    </location>
</feature>
<feature type="region of interest" description="Disordered" evidence="1">
    <location>
        <begin position="1181"/>
        <end position="1220"/>
    </location>
</feature>
<dbReference type="EMBL" id="OA882471">
    <property type="protein sequence ID" value="CAD7275541.1"/>
    <property type="molecule type" value="Genomic_DNA"/>
</dbReference>
<feature type="compositionally biased region" description="Low complexity" evidence="1">
    <location>
        <begin position="598"/>
        <end position="615"/>
    </location>
</feature>
<organism evidence="2">
    <name type="scientific">Notodromas monacha</name>
    <dbReference type="NCBI Taxonomy" id="399045"/>
    <lineage>
        <taxon>Eukaryota</taxon>
        <taxon>Metazoa</taxon>
        <taxon>Ecdysozoa</taxon>
        <taxon>Arthropoda</taxon>
        <taxon>Crustacea</taxon>
        <taxon>Oligostraca</taxon>
        <taxon>Ostracoda</taxon>
        <taxon>Podocopa</taxon>
        <taxon>Podocopida</taxon>
        <taxon>Cypridocopina</taxon>
        <taxon>Cypridoidea</taxon>
        <taxon>Cyprididae</taxon>
        <taxon>Notodromas</taxon>
    </lineage>
</organism>
<evidence type="ECO:0000313" key="2">
    <source>
        <dbReference type="EMBL" id="CAD7275541.1"/>
    </source>
</evidence>
<keyword evidence="3" id="KW-1185">Reference proteome</keyword>
<evidence type="ECO:0000313" key="3">
    <source>
        <dbReference type="Proteomes" id="UP000678499"/>
    </source>
</evidence>
<dbReference type="Proteomes" id="UP000678499">
    <property type="component" value="Unassembled WGS sequence"/>
</dbReference>
<feature type="compositionally biased region" description="Polar residues" evidence="1">
    <location>
        <begin position="469"/>
        <end position="485"/>
    </location>
</feature>
<sequence>MQEKHFSADLVSSSSDSPGDDLSGSAKQAKKDAKSARRDLRGFVKEMRITSEGIPLELKLQRNLNQEHHMEQVELPHIPSLGESQRTCRASERIFRVSKQNNHQQQEDELPVVHGFFEDASLGLGTNKPQLAQNLKIVTSSSSESSPEKAQFINDLNIPSLPMVSTTDLLVPSQAYQPPAVHSVVDHSIHDSDHDHDPYFLKDPEKEDYGHLETDSVHADISESRPLPELPDLPELTPDDQPVKHVKVLYHPPSHPMRQSETERPNKKGKAGKVLVSTSKKVSWLATPDGAENDSGGTTCLDDSPDSDHHSFVRLSTLQAPKNKCFDQVDHFYDSPKQKCDTQEFSHFSDFTMDPSSSQLGGPGSAVPDPSSESESDDTPINQQLQRRHSSLLIMRSNHESDMESASSPEFTFGPIISQNMVRTSEQGRAPLHSSTNITEESQSTLSQETCLDESQTDVPAPPDEMIGESNTESQQEPSQGGEYNQLTTSMRMGEIYENFPKPKDPSSVLPRAPAAAGTIMLNSSMSRICQPPRSMKKTCVPSVYKRSKTLGTLSSETNNNGHQILVAAGAPSQAIRCRRSLLDKPMAKTDSSGLNESTSNKRSTTTTISSTKATLDSTHHQRASEITLPTDTKSTVVTTKPMDSAYGTHDPSTAAGDLIPSDIGIELKTVASDNMDSDDVDQKTSPTIGTPMKELKGKAAVWNTVKIGSIRRFQPLKPSLTTISKPDESLVPVKRVSITIPRFQSPKVQVPESKQQQKQGQKLPSGPESKTYQQENPQSSSKVNYTSAKRDKCGFESNSSSQDTKKKRQIMAVKPRKKIRGLMKKSSEWLAPLKMLRFRERNLHRGLHQILYSSTPSEGQLCPKDFSHMCHQWKDIKYVSCPNMMIDQEDTCVIHEAKSNKVSQLIQMWEASKDEPNLISREIPKESRKFPDMEIINTSGHSIDHLQETVASQDAFSVTESKQEFNPIKECFAASISPSSREDPLDDTNSWDAPPEHVSSSIQEMETMDNSLDSFKESSSALQVQETVSQITEDLDDAFQQHVEPIPEASQKHVEPIPEASQRHLEPIPEASQKHLEPIPEAFQQHVEPIPEDTQSGSAVQLFTQYSAFNQALHQSSANCAPLDPELTATTSVQQAQMSDIVQEDQLEALLSTPVEKDKNLGLRSAWTKAGSCPNVATPALCPPAEQPPKRSSEEIPQETHLDEEPGADVSEYVPGSSGSIIVTSRDHCETVLSNSFYSTPGTSSMLLDQNPDNRIITTDVSSHLDDESSTTQSSITQHKTTQRPDTPAKHCTRPLYKNAVNLVIQTIMPHQKAVFTQQPDLASKRVKEQQNILGSLNIAESAQNEPAEKPCHRKKLHQRPKKHHHNNFLESHQVVQLRQMAEHALHKAQVLTETRKKFLSMASNSQARASQASAVLLGKFVHVPRNNNKSNMIHTIKKKQNHHHHHQGQNPTPRTILPHKPQVSWPPLGLHNLMKDIPSVDLVDFASGLYQTLRCYTTTTKPSPAAAFKKTCCLPGTVSMNCSCQTKTCSTRVTETEHIHTLQDTAGDVFEMHSQVKKCDSDICAALKSSLAYREMVHNLVGDCADDGNLRN</sequence>
<proteinExistence type="predicted"/>
<feature type="region of interest" description="Disordered" evidence="1">
    <location>
        <begin position="221"/>
        <end position="309"/>
    </location>
</feature>
<gene>
    <name evidence="2" type="ORF">NMOB1V02_LOCUS3333</name>
</gene>
<feature type="region of interest" description="Disordered" evidence="1">
    <location>
        <begin position="1263"/>
        <end position="1293"/>
    </location>
</feature>
<protein>
    <submittedName>
        <fullName evidence="2">Uncharacterized protein</fullName>
    </submittedName>
</protein>